<gene>
    <name evidence="1" type="ORF">GPECTOR_27g663</name>
</gene>
<proteinExistence type="predicted"/>
<dbReference type="InterPro" id="IPR036770">
    <property type="entry name" value="Ankyrin_rpt-contain_sf"/>
</dbReference>
<dbReference type="Gene3D" id="1.25.40.20">
    <property type="entry name" value="Ankyrin repeat-containing domain"/>
    <property type="match status" value="1"/>
</dbReference>
<protein>
    <recommendedName>
        <fullName evidence="3">Ankyrin repeat domain-containing protein</fullName>
    </recommendedName>
</protein>
<reference evidence="2" key="1">
    <citation type="journal article" date="2016" name="Nat. Commun.">
        <title>The Gonium pectorale genome demonstrates co-option of cell cycle regulation during the evolution of multicellularity.</title>
        <authorList>
            <person name="Hanschen E.R."/>
            <person name="Marriage T.N."/>
            <person name="Ferris P.J."/>
            <person name="Hamaji T."/>
            <person name="Toyoda A."/>
            <person name="Fujiyama A."/>
            <person name="Neme R."/>
            <person name="Noguchi H."/>
            <person name="Minakuchi Y."/>
            <person name="Suzuki M."/>
            <person name="Kawai-Toyooka H."/>
            <person name="Smith D.R."/>
            <person name="Sparks H."/>
            <person name="Anderson J."/>
            <person name="Bakaric R."/>
            <person name="Luria V."/>
            <person name="Karger A."/>
            <person name="Kirschner M.W."/>
            <person name="Durand P.M."/>
            <person name="Michod R.E."/>
            <person name="Nozaki H."/>
            <person name="Olson B.J."/>
        </authorList>
    </citation>
    <scope>NUCLEOTIDE SEQUENCE [LARGE SCALE GENOMIC DNA]</scope>
    <source>
        <strain evidence="2">NIES-2863</strain>
    </source>
</reference>
<dbReference type="Proteomes" id="UP000075714">
    <property type="component" value="Unassembled WGS sequence"/>
</dbReference>
<accession>A0A150GFD4</accession>
<dbReference type="PANTHER" id="PTHR46586:SF3">
    <property type="entry name" value="ANKYRIN REPEAT-CONTAINING PROTEIN"/>
    <property type="match status" value="1"/>
</dbReference>
<sequence>MQIKIHAARTGRLLVLAWLLQEYGPDRLGLDEPLFTSAAGSGSVGLLAWLRERGCAWHADAWEAAAGAGCVEALEWLAERGCPMPEEGKPYAVACRNGDMSTARCLVRLGVPWGPPGGDCRCEVARIAPLPMLRWLLDAGCRLEPSDYTAAMAPIWPPWIPIPPTKRPEVLALLEQHARGGGGGLPPAE</sequence>
<dbReference type="InterPro" id="IPR052050">
    <property type="entry name" value="SecEffector_AnkRepeat"/>
</dbReference>
<comment type="caution">
    <text evidence="1">The sequence shown here is derived from an EMBL/GenBank/DDBJ whole genome shotgun (WGS) entry which is preliminary data.</text>
</comment>
<keyword evidence="2" id="KW-1185">Reference proteome</keyword>
<name>A0A150GFD4_GONPE</name>
<evidence type="ECO:0008006" key="3">
    <source>
        <dbReference type="Google" id="ProtNLM"/>
    </source>
</evidence>
<dbReference type="EMBL" id="LSYV01000028">
    <property type="protein sequence ID" value="KXZ48493.1"/>
    <property type="molecule type" value="Genomic_DNA"/>
</dbReference>
<evidence type="ECO:0000313" key="2">
    <source>
        <dbReference type="Proteomes" id="UP000075714"/>
    </source>
</evidence>
<organism evidence="1 2">
    <name type="scientific">Gonium pectorale</name>
    <name type="common">Green alga</name>
    <dbReference type="NCBI Taxonomy" id="33097"/>
    <lineage>
        <taxon>Eukaryota</taxon>
        <taxon>Viridiplantae</taxon>
        <taxon>Chlorophyta</taxon>
        <taxon>core chlorophytes</taxon>
        <taxon>Chlorophyceae</taxon>
        <taxon>CS clade</taxon>
        <taxon>Chlamydomonadales</taxon>
        <taxon>Volvocaceae</taxon>
        <taxon>Gonium</taxon>
    </lineage>
</organism>
<evidence type="ECO:0000313" key="1">
    <source>
        <dbReference type="EMBL" id="KXZ48493.1"/>
    </source>
</evidence>
<dbReference type="PANTHER" id="PTHR46586">
    <property type="entry name" value="ANKYRIN REPEAT-CONTAINING PROTEIN"/>
    <property type="match status" value="1"/>
</dbReference>
<dbReference type="AlphaFoldDB" id="A0A150GFD4"/>